<protein>
    <submittedName>
        <fullName evidence="2">Uncharacterized protein</fullName>
    </submittedName>
</protein>
<evidence type="ECO:0000313" key="1">
    <source>
        <dbReference type="Proteomes" id="UP000887579"/>
    </source>
</evidence>
<accession>A0AC34F7T8</accession>
<proteinExistence type="predicted"/>
<reference evidence="2" key="1">
    <citation type="submission" date="2022-11" db="UniProtKB">
        <authorList>
            <consortium name="WormBaseParasite"/>
        </authorList>
    </citation>
    <scope>IDENTIFICATION</scope>
</reference>
<sequence length="81" mass="9748">MQQTINKKIFKKRVARNWEIYIFLLKIIKKSYFFALMITGILTEYNNSGFFEFIGINDKGGICFCSAKYYRFQIDFFCLKK</sequence>
<organism evidence="1 2">
    <name type="scientific">Panagrolaimus sp. ES5</name>
    <dbReference type="NCBI Taxonomy" id="591445"/>
    <lineage>
        <taxon>Eukaryota</taxon>
        <taxon>Metazoa</taxon>
        <taxon>Ecdysozoa</taxon>
        <taxon>Nematoda</taxon>
        <taxon>Chromadorea</taxon>
        <taxon>Rhabditida</taxon>
        <taxon>Tylenchina</taxon>
        <taxon>Panagrolaimomorpha</taxon>
        <taxon>Panagrolaimoidea</taxon>
        <taxon>Panagrolaimidae</taxon>
        <taxon>Panagrolaimus</taxon>
    </lineage>
</organism>
<evidence type="ECO:0000313" key="2">
    <source>
        <dbReference type="WBParaSite" id="ES5_v2.g13233.t1"/>
    </source>
</evidence>
<dbReference type="WBParaSite" id="ES5_v2.g13233.t1">
    <property type="protein sequence ID" value="ES5_v2.g13233.t1"/>
    <property type="gene ID" value="ES5_v2.g13233"/>
</dbReference>
<dbReference type="Proteomes" id="UP000887579">
    <property type="component" value="Unplaced"/>
</dbReference>
<name>A0AC34F7T8_9BILA</name>